<protein>
    <submittedName>
        <fullName evidence="2">Uncharacterized protein</fullName>
    </submittedName>
</protein>
<evidence type="ECO:0000313" key="3">
    <source>
        <dbReference type="Proteomes" id="UP001162131"/>
    </source>
</evidence>
<evidence type="ECO:0000256" key="1">
    <source>
        <dbReference type="SAM" id="MobiDB-lite"/>
    </source>
</evidence>
<comment type="caution">
    <text evidence="2">The sequence shown here is derived from an EMBL/GenBank/DDBJ whole genome shotgun (WGS) entry which is preliminary data.</text>
</comment>
<proteinExistence type="predicted"/>
<feature type="compositionally biased region" description="Polar residues" evidence="1">
    <location>
        <begin position="1"/>
        <end position="11"/>
    </location>
</feature>
<reference evidence="2" key="1">
    <citation type="submission" date="2021-09" db="EMBL/GenBank/DDBJ databases">
        <authorList>
            <consortium name="AG Swart"/>
            <person name="Singh M."/>
            <person name="Singh A."/>
            <person name="Seah K."/>
            <person name="Emmerich C."/>
        </authorList>
    </citation>
    <scope>NUCLEOTIDE SEQUENCE</scope>
    <source>
        <strain evidence="2">ATCC30299</strain>
    </source>
</reference>
<sequence length="82" mass="9182">MLEQDQNQQNIPEKVNNIERPVLAEKPPIQKKAEVSIKKQQEGLLNKLGISNSILGHKIAKEKKSLPLILPMSINACELSNE</sequence>
<dbReference type="AlphaFoldDB" id="A0AAU9ILE6"/>
<feature type="region of interest" description="Disordered" evidence="1">
    <location>
        <begin position="1"/>
        <end position="23"/>
    </location>
</feature>
<keyword evidence="3" id="KW-1185">Reference proteome</keyword>
<dbReference type="EMBL" id="CAJZBQ010000011">
    <property type="protein sequence ID" value="CAG9314022.1"/>
    <property type="molecule type" value="Genomic_DNA"/>
</dbReference>
<evidence type="ECO:0000313" key="2">
    <source>
        <dbReference type="EMBL" id="CAG9314022.1"/>
    </source>
</evidence>
<organism evidence="2 3">
    <name type="scientific">Blepharisma stoltei</name>
    <dbReference type="NCBI Taxonomy" id="1481888"/>
    <lineage>
        <taxon>Eukaryota</taxon>
        <taxon>Sar</taxon>
        <taxon>Alveolata</taxon>
        <taxon>Ciliophora</taxon>
        <taxon>Postciliodesmatophora</taxon>
        <taxon>Heterotrichea</taxon>
        <taxon>Heterotrichida</taxon>
        <taxon>Blepharismidae</taxon>
        <taxon>Blepharisma</taxon>
    </lineage>
</organism>
<gene>
    <name evidence="2" type="ORF">BSTOLATCC_MIC9822</name>
</gene>
<accession>A0AAU9ILE6</accession>
<name>A0AAU9ILE6_9CILI</name>
<dbReference type="Proteomes" id="UP001162131">
    <property type="component" value="Unassembled WGS sequence"/>
</dbReference>